<protein>
    <submittedName>
        <fullName evidence="1">Uncharacterized protein</fullName>
    </submittedName>
</protein>
<name>A0A238C601_9BILA</name>
<organism evidence="1 2">
    <name type="scientific">Onchocerca flexuosa</name>
    <dbReference type="NCBI Taxonomy" id="387005"/>
    <lineage>
        <taxon>Eukaryota</taxon>
        <taxon>Metazoa</taxon>
        <taxon>Ecdysozoa</taxon>
        <taxon>Nematoda</taxon>
        <taxon>Chromadorea</taxon>
        <taxon>Rhabditida</taxon>
        <taxon>Spirurina</taxon>
        <taxon>Spiruromorpha</taxon>
        <taxon>Filarioidea</taxon>
        <taxon>Onchocercidae</taxon>
        <taxon>Onchocerca</taxon>
    </lineage>
</organism>
<accession>A0A238C601</accession>
<reference evidence="1 2" key="1">
    <citation type="submission" date="2015-12" db="EMBL/GenBank/DDBJ databases">
        <title>Draft genome of the nematode, Onchocerca flexuosa.</title>
        <authorList>
            <person name="Mitreva M."/>
        </authorList>
    </citation>
    <scope>NUCLEOTIDE SEQUENCE [LARGE SCALE GENOMIC DNA]</scope>
    <source>
        <strain evidence="1">Red Deer</strain>
    </source>
</reference>
<dbReference type="EMBL" id="KZ269977">
    <property type="protein sequence ID" value="OZC12872.1"/>
    <property type="molecule type" value="Genomic_DNA"/>
</dbReference>
<evidence type="ECO:0000313" key="1">
    <source>
        <dbReference type="EMBL" id="OZC12872.1"/>
    </source>
</evidence>
<sequence length="112" mass="12326">MKRTKLPSGTVARGIRFLTRRYTITLPEDRPATGIRSSITITFVIIIAQKKEFICCISTFLNSRNALFANDQKTHTNTHYCKCGESSTLESIAVSIDGIADGACSRGAPRFP</sequence>
<dbReference type="AlphaFoldDB" id="A0A238C601"/>
<dbReference type="Proteomes" id="UP000242913">
    <property type="component" value="Unassembled WGS sequence"/>
</dbReference>
<keyword evidence="2" id="KW-1185">Reference proteome</keyword>
<evidence type="ECO:0000313" key="2">
    <source>
        <dbReference type="Proteomes" id="UP000242913"/>
    </source>
</evidence>
<gene>
    <name evidence="1" type="ORF">X798_00507</name>
</gene>
<proteinExistence type="predicted"/>